<dbReference type="Proteomes" id="UP001239782">
    <property type="component" value="Chromosome"/>
</dbReference>
<dbReference type="Gene3D" id="1.25.40.10">
    <property type="entry name" value="Tetratricopeptide repeat domain"/>
    <property type="match status" value="2"/>
</dbReference>
<organism evidence="2 3">
    <name type="scientific">Pleionea litopenaei</name>
    <dbReference type="NCBI Taxonomy" id="3070815"/>
    <lineage>
        <taxon>Bacteria</taxon>
        <taxon>Pseudomonadati</taxon>
        <taxon>Pseudomonadota</taxon>
        <taxon>Gammaproteobacteria</taxon>
        <taxon>Oceanospirillales</taxon>
        <taxon>Pleioneaceae</taxon>
        <taxon>Pleionea</taxon>
    </lineage>
</organism>
<dbReference type="PROSITE" id="PS50005">
    <property type="entry name" value="TPR"/>
    <property type="match status" value="1"/>
</dbReference>
<dbReference type="InterPro" id="IPR011990">
    <property type="entry name" value="TPR-like_helical_dom_sf"/>
</dbReference>
<dbReference type="AlphaFoldDB" id="A0AA51RQJ8"/>
<evidence type="ECO:0000256" key="1">
    <source>
        <dbReference type="PROSITE-ProRule" id="PRU00339"/>
    </source>
</evidence>
<protein>
    <recommendedName>
        <fullName evidence="4">Tetratricopeptide repeat protein</fullName>
    </recommendedName>
</protein>
<dbReference type="RefSeq" id="WP_309200792.1">
    <property type="nucleotide sequence ID" value="NZ_CP133548.1"/>
</dbReference>
<dbReference type="KEGG" id="plei:Q9312_10480"/>
<feature type="repeat" description="TPR" evidence="1">
    <location>
        <begin position="180"/>
        <end position="213"/>
    </location>
</feature>
<reference evidence="2 3" key="1">
    <citation type="submission" date="2023-08" db="EMBL/GenBank/DDBJ databases">
        <title>Pleionea litopenaei sp. nov., isolated from stomach of juvenile Litopenaeus vannamei.</title>
        <authorList>
            <person name="Rho A.M."/>
            <person name="Hwang C.Y."/>
        </authorList>
    </citation>
    <scope>NUCLEOTIDE SEQUENCE [LARGE SCALE GENOMIC DNA]</scope>
    <source>
        <strain evidence="2 3">HL-JVS1</strain>
    </source>
</reference>
<keyword evidence="3" id="KW-1185">Reference proteome</keyword>
<dbReference type="SUPFAM" id="SSF48452">
    <property type="entry name" value="TPR-like"/>
    <property type="match status" value="1"/>
</dbReference>
<sequence length="302" mass="33663">MKHFTSGLLILIGISGFIPASEALLKRNVSPEALHALDKAVSFINADLDNAEKYIEQALDLAPQSAEIQFACGQIMSKQASDAIFSALSYANKSLDCFKSAVALAPTNIEYRSGLMSFYLGAPSIAGGDEELAFEQVQAIEKLDALRGARAKLRFFREIEDLKSFEVVLRKGVEAFPNHAEFYYRLGLFLQENKQYEEASQQFQLSIKAGIDDDLEFKLNAWYQVGRTALFSETNLEKGIAALQYFIDNSSNSSKVPSNEWANFRIAQLYRLANNKEKTSAHLALISDSSDESLLRAVKRFK</sequence>
<dbReference type="InterPro" id="IPR019734">
    <property type="entry name" value="TPR_rpt"/>
</dbReference>
<accession>A0AA51RQJ8</accession>
<dbReference type="Pfam" id="PF13431">
    <property type="entry name" value="TPR_17"/>
    <property type="match status" value="1"/>
</dbReference>
<proteinExistence type="predicted"/>
<evidence type="ECO:0000313" key="3">
    <source>
        <dbReference type="Proteomes" id="UP001239782"/>
    </source>
</evidence>
<evidence type="ECO:0008006" key="4">
    <source>
        <dbReference type="Google" id="ProtNLM"/>
    </source>
</evidence>
<gene>
    <name evidence="2" type="ORF">Q9312_10480</name>
</gene>
<dbReference type="EMBL" id="CP133548">
    <property type="protein sequence ID" value="WMS85639.1"/>
    <property type="molecule type" value="Genomic_DNA"/>
</dbReference>
<evidence type="ECO:0000313" key="2">
    <source>
        <dbReference type="EMBL" id="WMS85639.1"/>
    </source>
</evidence>
<keyword evidence="1" id="KW-0802">TPR repeat</keyword>
<dbReference type="Pfam" id="PF13181">
    <property type="entry name" value="TPR_8"/>
    <property type="match status" value="1"/>
</dbReference>
<name>A0AA51RQJ8_9GAMM</name>